<dbReference type="SMART" id="SM00116">
    <property type="entry name" value="CBS"/>
    <property type="match status" value="2"/>
</dbReference>
<evidence type="ECO:0000259" key="12">
    <source>
        <dbReference type="PROSITE" id="PS51371"/>
    </source>
</evidence>
<keyword evidence="15" id="KW-1185">Reference proteome</keyword>
<evidence type="ECO:0000313" key="15">
    <source>
        <dbReference type="Proteomes" id="UP001243623"/>
    </source>
</evidence>
<dbReference type="RefSeq" id="WP_147666605.1">
    <property type="nucleotide sequence ID" value="NZ_CP120678.1"/>
</dbReference>
<feature type="domain" description="CBS" evidence="12">
    <location>
        <begin position="224"/>
        <end position="284"/>
    </location>
</feature>
<dbReference type="Pfam" id="PF03471">
    <property type="entry name" value="CorC_HlyC"/>
    <property type="match status" value="1"/>
</dbReference>
<dbReference type="PROSITE" id="PS51371">
    <property type="entry name" value="CBS"/>
    <property type="match status" value="2"/>
</dbReference>
<gene>
    <name evidence="14" type="ORF">P3F81_02570</name>
</gene>
<dbReference type="FunFam" id="3.10.580.10:FF:000002">
    <property type="entry name" value="Magnesium/cobalt efflux protein CorC"/>
    <property type="match status" value="1"/>
</dbReference>
<dbReference type="PROSITE" id="PS51846">
    <property type="entry name" value="CNNM"/>
    <property type="match status" value="1"/>
</dbReference>
<dbReference type="GO" id="GO:0005886">
    <property type="term" value="C:plasma membrane"/>
    <property type="evidence" value="ECO:0007669"/>
    <property type="project" value="UniProtKB-SubCell"/>
</dbReference>
<evidence type="ECO:0000256" key="1">
    <source>
        <dbReference type="ARBA" id="ARBA00004651"/>
    </source>
</evidence>
<feature type="transmembrane region" description="Helical" evidence="11">
    <location>
        <begin position="138"/>
        <end position="160"/>
    </location>
</feature>
<evidence type="ECO:0000256" key="10">
    <source>
        <dbReference type="PROSITE-ProRule" id="PRU01193"/>
    </source>
</evidence>
<feature type="transmembrane region" description="Helical" evidence="11">
    <location>
        <begin position="6"/>
        <end position="31"/>
    </location>
</feature>
<evidence type="ECO:0000256" key="2">
    <source>
        <dbReference type="ARBA" id="ARBA00006337"/>
    </source>
</evidence>
<keyword evidence="6 10" id="KW-1133">Transmembrane helix</keyword>
<reference evidence="14" key="1">
    <citation type="submission" date="2023-03" db="EMBL/GenBank/DDBJ databases">
        <title>Selenobaculum gbiensis gen. nov. sp. nov., a new bacterium isolated from the gut microbiota of IBD patient.</title>
        <authorList>
            <person name="Yeo S."/>
            <person name="Park H."/>
            <person name="Huh C.S."/>
        </authorList>
    </citation>
    <scope>NUCLEOTIDE SEQUENCE</scope>
    <source>
        <strain evidence="14">ICN-92133</strain>
    </source>
</reference>
<dbReference type="SMART" id="SM01091">
    <property type="entry name" value="CorC_HlyC"/>
    <property type="match status" value="1"/>
</dbReference>
<feature type="domain" description="CBS" evidence="12">
    <location>
        <begin position="289"/>
        <end position="346"/>
    </location>
</feature>
<feature type="transmembrane region" description="Helical" evidence="11">
    <location>
        <begin position="106"/>
        <end position="126"/>
    </location>
</feature>
<accession>A0A9Y2AKJ7</accession>
<keyword evidence="5" id="KW-0677">Repeat</keyword>
<evidence type="ECO:0000313" key="14">
    <source>
        <dbReference type="EMBL" id="WIW71235.1"/>
    </source>
</evidence>
<keyword evidence="8 10" id="KW-0472">Membrane</keyword>
<dbReference type="InterPro" id="IPR044751">
    <property type="entry name" value="Ion_transp-like_CBS"/>
</dbReference>
<dbReference type="Pfam" id="PF00571">
    <property type="entry name" value="CBS"/>
    <property type="match status" value="2"/>
</dbReference>
<feature type="domain" description="CNNM transmembrane" evidence="13">
    <location>
        <begin position="2"/>
        <end position="205"/>
    </location>
</feature>
<sequence length="456" mass="51708">MDYTSAILNLLLVAFLVALNGFFVAAEFAIVKVRSSRIDTLVHDGNTRAKYAKNLVEHLDAYLSVTQLGITLASLGLGWIGEPAVARLIDPITNSLGLSPEVSHTVSFAVAFSFITALHIVLGELTPKSLAIQKAEGVVLWVAIPMIMFYKLMYPAVWFLNHVANWILRLVGIQVSNEGEAAHTEEEIRILMEESHKQGYIDQTELTFVDNIFDFAERNVREVMIPRTDMICMYAEDPFEENMKIALEEHLTRYPVCDPDKDNIIGFLHIKDLLRALSTGEKDMDIRSLTRKVTAVPESMPLSNLLKLLQKHRAQIAIVVDEYGGTAGMVTVEDILEEIVGEIQDEFDEERPFIEQRDDNTYSVDARLLLEEINDELEINLDSESFDTIGGWLYSRIEMPPVIDDKIIYEGDEFTVEEVDNVRITRILIKVNHPLTKNFEEEADFAERKEDNSKNE</sequence>
<dbReference type="InterPro" id="IPR036318">
    <property type="entry name" value="FAD-bd_PCMH-like_sf"/>
</dbReference>
<dbReference type="GO" id="GO:0050660">
    <property type="term" value="F:flavin adenine dinucleotide binding"/>
    <property type="evidence" value="ECO:0007669"/>
    <property type="project" value="InterPro"/>
</dbReference>
<comment type="similarity">
    <text evidence="2">Belongs to the UPF0053 family.</text>
</comment>
<dbReference type="Gene3D" id="3.10.580.10">
    <property type="entry name" value="CBS-domain"/>
    <property type="match status" value="1"/>
</dbReference>
<dbReference type="SUPFAM" id="SSF54631">
    <property type="entry name" value="CBS-domain pair"/>
    <property type="match status" value="1"/>
</dbReference>
<dbReference type="CDD" id="cd04590">
    <property type="entry name" value="CBS_pair_CorC_HlyC_assoc"/>
    <property type="match status" value="1"/>
</dbReference>
<keyword evidence="3" id="KW-1003">Cell membrane</keyword>
<dbReference type="Pfam" id="PF01595">
    <property type="entry name" value="CNNM"/>
    <property type="match status" value="1"/>
</dbReference>
<evidence type="ECO:0000256" key="11">
    <source>
        <dbReference type="SAM" id="Phobius"/>
    </source>
</evidence>
<dbReference type="InterPro" id="IPR002550">
    <property type="entry name" value="CNNM"/>
</dbReference>
<dbReference type="AlphaFoldDB" id="A0A9Y2AKJ7"/>
<dbReference type="InterPro" id="IPR005170">
    <property type="entry name" value="Transptr-assoc_dom"/>
</dbReference>
<dbReference type="Proteomes" id="UP001243623">
    <property type="component" value="Chromosome"/>
</dbReference>
<comment type="subcellular location">
    <subcellularLocation>
        <location evidence="1">Cell membrane</location>
        <topology evidence="1">Multi-pass membrane protein</topology>
    </subcellularLocation>
</comment>
<protein>
    <submittedName>
        <fullName evidence="14">Hemolysin family protein</fullName>
    </submittedName>
</protein>
<dbReference type="InterPro" id="IPR046342">
    <property type="entry name" value="CBS_dom_sf"/>
</dbReference>
<dbReference type="InterPro" id="IPR000644">
    <property type="entry name" value="CBS_dom"/>
</dbReference>
<evidence type="ECO:0000256" key="5">
    <source>
        <dbReference type="ARBA" id="ARBA00022737"/>
    </source>
</evidence>
<dbReference type="InterPro" id="IPR051676">
    <property type="entry name" value="UPF0053_domain"/>
</dbReference>
<name>A0A9Y2AKJ7_9FIRM</name>
<evidence type="ECO:0000256" key="4">
    <source>
        <dbReference type="ARBA" id="ARBA00022692"/>
    </source>
</evidence>
<dbReference type="PANTHER" id="PTHR43099:SF2">
    <property type="entry name" value="UPF0053 PROTEIN YRKA"/>
    <property type="match status" value="1"/>
</dbReference>
<keyword evidence="7 9" id="KW-0129">CBS domain</keyword>
<dbReference type="Gene3D" id="3.30.465.10">
    <property type="match status" value="1"/>
</dbReference>
<evidence type="ECO:0000256" key="9">
    <source>
        <dbReference type="PROSITE-ProRule" id="PRU00703"/>
    </source>
</evidence>
<proteinExistence type="inferred from homology"/>
<evidence type="ECO:0000256" key="7">
    <source>
        <dbReference type="ARBA" id="ARBA00023122"/>
    </source>
</evidence>
<dbReference type="EMBL" id="CP120678">
    <property type="protein sequence ID" value="WIW71235.1"/>
    <property type="molecule type" value="Genomic_DNA"/>
</dbReference>
<dbReference type="SUPFAM" id="SSF56176">
    <property type="entry name" value="FAD-binding/transporter-associated domain-like"/>
    <property type="match status" value="1"/>
</dbReference>
<dbReference type="KEGG" id="sgbi:P3F81_02570"/>
<organism evidence="14 15">
    <name type="scientific">Selenobaculum gibii</name>
    <dbReference type="NCBI Taxonomy" id="3054208"/>
    <lineage>
        <taxon>Bacteria</taxon>
        <taxon>Bacillati</taxon>
        <taxon>Bacillota</taxon>
        <taxon>Negativicutes</taxon>
        <taxon>Selenomonadales</taxon>
        <taxon>Selenomonadaceae</taxon>
        <taxon>Selenobaculum</taxon>
    </lineage>
</organism>
<evidence type="ECO:0000259" key="13">
    <source>
        <dbReference type="PROSITE" id="PS51846"/>
    </source>
</evidence>
<dbReference type="InterPro" id="IPR016169">
    <property type="entry name" value="FAD-bd_PCMH_sub2"/>
</dbReference>
<keyword evidence="4 10" id="KW-0812">Transmembrane</keyword>
<evidence type="ECO:0000256" key="3">
    <source>
        <dbReference type="ARBA" id="ARBA00022475"/>
    </source>
</evidence>
<evidence type="ECO:0000256" key="6">
    <source>
        <dbReference type="ARBA" id="ARBA00022989"/>
    </source>
</evidence>
<dbReference type="PANTHER" id="PTHR43099">
    <property type="entry name" value="UPF0053 PROTEIN YRKA"/>
    <property type="match status" value="1"/>
</dbReference>
<evidence type="ECO:0000256" key="8">
    <source>
        <dbReference type="ARBA" id="ARBA00023136"/>
    </source>
</evidence>